<keyword evidence="3" id="KW-1185">Reference proteome</keyword>
<dbReference type="Proteomes" id="UP001201980">
    <property type="component" value="Unassembled WGS sequence"/>
</dbReference>
<protein>
    <recommendedName>
        <fullName evidence="1">2EXR domain-containing protein</fullName>
    </recommendedName>
</protein>
<organism evidence="2 3">
    <name type="scientific">Zalerion maritima</name>
    <dbReference type="NCBI Taxonomy" id="339359"/>
    <lineage>
        <taxon>Eukaryota</taxon>
        <taxon>Fungi</taxon>
        <taxon>Dikarya</taxon>
        <taxon>Ascomycota</taxon>
        <taxon>Pezizomycotina</taxon>
        <taxon>Sordariomycetes</taxon>
        <taxon>Lulworthiomycetidae</taxon>
        <taxon>Lulworthiales</taxon>
        <taxon>Lulworthiaceae</taxon>
        <taxon>Zalerion</taxon>
    </lineage>
</organism>
<gene>
    <name evidence="2" type="ORF">MKZ38_008776</name>
</gene>
<comment type="caution">
    <text evidence="2">The sequence shown here is derived from an EMBL/GenBank/DDBJ whole genome shotgun (WGS) entry which is preliminary data.</text>
</comment>
<accession>A0AAD5RVP5</accession>
<evidence type="ECO:0000313" key="2">
    <source>
        <dbReference type="EMBL" id="KAJ2904155.1"/>
    </source>
</evidence>
<dbReference type="InterPro" id="IPR045518">
    <property type="entry name" value="2EXR"/>
</dbReference>
<sequence length="323" mass="36498">MSYDLKALLEEALSAARWLKRMAARAGKLKEYHQILPQTLIGKAQEGLLELSPKEPGPTFHPFPRLPQELQDKIWDFVVSDPLICRVSSLIHVLGGITMGGTRDSTAHPVEEKYWRKYGGEKAAEAVVRKIKETGPLVWIEVEFIPYATAVARDLHYTQAVQVPREAKMAVFDLQGFDETEYEISKVTEELGFSGIRKLYLVDSKPKSVLTLEYDNSKLNFTQQQSLSSVMMSVQYRIINRKYKPETIIRDRRAQNLPTVLGPNGTPWTEVICLDYSHGGWMLEGILDPRFRARVIPDLKELSFLVPGTLGRDIGAPATEAEI</sequence>
<dbReference type="Pfam" id="PF20150">
    <property type="entry name" value="2EXR"/>
    <property type="match status" value="1"/>
</dbReference>
<dbReference type="AlphaFoldDB" id="A0AAD5RVP5"/>
<name>A0AAD5RVP5_9PEZI</name>
<feature type="domain" description="2EXR" evidence="1">
    <location>
        <begin position="60"/>
        <end position="103"/>
    </location>
</feature>
<reference evidence="2" key="1">
    <citation type="submission" date="2022-07" db="EMBL/GenBank/DDBJ databases">
        <title>Draft genome sequence of Zalerion maritima ATCC 34329, a (micro)plastics degrading marine fungus.</title>
        <authorList>
            <person name="Paco A."/>
            <person name="Goncalves M.F.M."/>
            <person name="Rocha-Santos T.A.P."/>
            <person name="Alves A."/>
        </authorList>
    </citation>
    <scope>NUCLEOTIDE SEQUENCE</scope>
    <source>
        <strain evidence="2">ATCC 34329</strain>
    </source>
</reference>
<evidence type="ECO:0000259" key="1">
    <source>
        <dbReference type="Pfam" id="PF20150"/>
    </source>
</evidence>
<evidence type="ECO:0000313" key="3">
    <source>
        <dbReference type="Proteomes" id="UP001201980"/>
    </source>
</evidence>
<dbReference type="EMBL" id="JAKWBI020000061">
    <property type="protein sequence ID" value="KAJ2904155.1"/>
    <property type="molecule type" value="Genomic_DNA"/>
</dbReference>
<proteinExistence type="predicted"/>